<gene>
    <name evidence="3" type="ORF">SAMN02745191_1417</name>
</gene>
<evidence type="ECO:0000259" key="1">
    <source>
        <dbReference type="Pfam" id="PF13173"/>
    </source>
</evidence>
<dbReference type="PANTHER" id="PTHR33295">
    <property type="entry name" value="ATPASE"/>
    <property type="match status" value="1"/>
</dbReference>
<dbReference type="InterPro" id="IPR027417">
    <property type="entry name" value="P-loop_NTPase"/>
</dbReference>
<protein>
    <recommendedName>
        <fullName evidence="5">AAA domain-containing protein</fullName>
    </recommendedName>
</protein>
<evidence type="ECO:0000313" key="4">
    <source>
        <dbReference type="Proteomes" id="UP000243297"/>
    </source>
</evidence>
<reference evidence="4" key="1">
    <citation type="submission" date="2017-02" db="EMBL/GenBank/DDBJ databases">
        <authorList>
            <person name="Varghese N."/>
            <person name="Submissions S."/>
        </authorList>
    </citation>
    <scope>NUCLEOTIDE SEQUENCE [LARGE SCALE GENOMIC DNA]</scope>
    <source>
        <strain evidence="4">ATCC 25662</strain>
    </source>
</reference>
<dbReference type="Pfam" id="PF13635">
    <property type="entry name" value="DUF4143"/>
    <property type="match status" value="1"/>
</dbReference>
<name>A0A1T4MU79_9FIRM</name>
<organism evidence="3 4">
    <name type="scientific">Anaerorhabdus furcosa</name>
    <dbReference type="NCBI Taxonomy" id="118967"/>
    <lineage>
        <taxon>Bacteria</taxon>
        <taxon>Bacillati</taxon>
        <taxon>Bacillota</taxon>
        <taxon>Erysipelotrichia</taxon>
        <taxon>Erysipelotrichales</taxon>
        <taxon>Erysipelotrichaceae</taxon>
        <taxon>Anaerorhabdus</taxon>
    </lineage>
</organism>
<dbReference type="SUPFAM" id="SSF52540">
    <property type="entry name" value="P-loop containing nucleoside triphosphate hydrolases"/>
    <property type="match status" value="1"/>
</dbReference>
<dbReference type="RefSeq" id="WP_078711818.1">
    <property type="nucleotide sequence ID" value="NZ_FUWY01000003.1"/>
</dbReference>
<dbReference type="AlphaFoldDB" id="A0A1T4MU79"/>
<dbReference type="Pfam" id="PF13173">
    <property type="entry name" value="AAA_14"/>
    <property type="match status" value="1"/>
</dbReference>
<dbReference type="PANTHER" id="PTHR33295:SF18">
    <property type="entry name" value="AAA+ ATPASE DOMAIN-CONTAINING PROTEIN"/>
    <property type="match status" value="1"/>
</dbReference>
<accession>A0A1T4MU79</accession>
<sequence>MDKNILKSIIIDSREFIESIQINERPIKFEPNLNYVLVGIRRSGKSTILFQRIKELVQSGINKKRILYINFEDERLLEMKTENLNQILEAYYEMNEEKPILFFDEIQLIDGWEKFVRRLADTKYTIYITGSNAKMLSAEIATTLGGRFIIINVYPYSFTEFLKANQVVITEESFYSIKQYAYIVKSFDEYLQFGGFPELINIMAKRDYLSSVYQKIYLGDIISRYNLNNEYALKIILKKIAESVGDSISFSRIFNIVKSTGTEIGKSTVINYVQYIQEAWLLFNIKNYVLTLGEKESNPKYYFVDNGILNLFLANSKSQLLENLIAIDLIEKYGKDNQVYFYKKEIEVDFYIPSENIAIQVCYSLEKAETSNREIKGLINFAKIKECEKYIIITENEEKEIEIEGIKISIISAPKWLLRDRKN</sequence>
<evidence type="ECO:0000313" key="3">
    <source>
        <dbReference type="EMBL" id="SJZ70619.1"/>
    </source>
</evidence>
<feature type="domain" description="DUF4143" evidence="2">
    <location>
        <begin position="225"/>
        <end position="364"/>
    </location>
</feature>
<evidence type="ECO:0000259" key="2">
    <source>
        <dbReference type="Pfam" id="PF13635"/>
    </source>
</evidence>
<keyword evidence="4" id="KW-1185">Reference proteome</keyword>
<dbReference type="Proteomes" id="UP000243297">
    <property type="component" value="Unassembled WGS sequence"/>
</dbReference>
<feature type="domain" description="AAA" evidence="1">
    <location>
        <begin position="35"/>
        <end position="162"/>
    </location>
</feature>
<dbReference type="OrthoDB" id="9801840at2"/>
<dbReference type="Gene3D" id="3.40.50.300">
    <property type="entry name" value="P-loop containing nucleotide triphosphate hydrolases"/>
    <property type="match status" value="1"/>
</dbReference>
<evidence type="ECO:0008006" key="5">
    <source>
        <dbReference type="Google" id="ProtNLM"/>
    </source>
</evidence>
<dbReference type="STRING" id="118967.SAMN02745191_1417"/>
<dbReference type="InterPro" id="IPR041682">
    <property type="entry name" value="AAA_14"/>
</dbReference>
<dbReference type="InterPro" id="IPR025420">
    <property type="entry name" value="DUF4143"/>
</dbReference>
<dbReference type="EMBL" id="FUWY01000003">
    <property type="protein sequence ID" value="SJZ70619.1"/>
    <property type="molecule type" value="Genomic_DNA"/>
</dbReference>
<proteinExistence type="predicted"/>